<dbReference type="Gene3D" id="2.120.10.10">
    <property type="match status" value="1"/>
</dbReference>
<dbReference type="PANTHER" id="PTHR38792">
    <property type="entry name" value="BNR/ASP-BOX REPEAT DOMAIN PROTEIN (AFU_ORTHOLOGUE AFUA_7G06430)-RELATED"/>
    <property type="match status" value="1"/>
</dbReference>
<dbReference type="InterPro" id="IPR036278">
    <property type="entry name" value="Sialidase_sf"/>
</dbReference>
<dbReference type="SUPFAM" id="SSF50939">
    <property type="entry name" value="Sialidases"/>
    <property type="match status" value="1"/>
</dbReference>
<name>A0ABR4GMH7_9EURO</name>
<dbReference type="CDD" id="cd15482">
    <property type="entry name" value="Sialidase_non-viral"/>
    <property type="match status" value="1"/>
</dbReference>
<proteinExistence type="predicted"/>
<keyword evidence="3" id="KW-1185">Reference proteome</keyword>
<feature type="chain" id="PRO_5046894797" evidence="1">
    <location>
        <begin position="31"/>
        <end position="394"/>
    </location>
</feature>
<organism evidence="2 3">
    <name type="scientific">Aspergillus keveii</name>
    <dbReference type="NCBI Taxonomy" id="714993"/>
    <lineage>
        <taxon>Eukaryota</taxon>
        <taxon>Fungi</taxon>
        <taxon>Dikarya</taxon>
        <taxon>Ascomycota</taxon>
        <taxon>Pezizomycotina</taxon>
        <taxon>Eurotiomycetes</taxon>
        <taxon>Eurotiomycetidae</taxon>
        <taxon>Eurotiales</taxon>
        <taxon>Aspergillaceae</taxon>
        <taxon>Aspergillus</taxon>
        <taxon>Aspergillus subgen. Nidulantes</taxon>
    </lineage>
</organism>
<evidence type="ECO:0000313" key="3">
    <source>
        <dbReference type="Proteomes" id="UP001610563"/>
    </source>
</evidence>
<accession>A0ABR4GMH7</accession>
<feature type="signal peptide" evidence="1">
    <location>
        <begin position="1"/>
        <end position="30"/>
    </location>
</feature>
<sequence>MKPYFMPGKMHAKIVFTAACLLTLSDTISGFPVHESRDASFTDFTNNVVFTPGSNYTSWGAIYARSLQLPDSSLIMTWENYPPEPPQMTLPVYRSTDNGVSWAPYSQIYDTVNGWGLRYQPMLYALPHDFGGFPAGTILASGVSSPQNLSEAFIDLYASTDNGLTWTFVSHIAYGAGPETVTNGNDAIWEPFFLMYEGRLVCHYSDQRDPNHAQKLVHVVTDDLITWSEPVDDVADPRYEARPGMTVVAHIGSTDRYIMTYEVCGTDNCDAFYKVASSPLEFAAVNGHRVQSNDPASHTPGSSPYVIWIPHPERTDGSGLVLMNGAGSDYVYINEDSADVDGWKWFDVGQNGGHSRQLSIVDIEGKEKLMLSSGGLMGVTEGNVVSCGIVKIPT</sequence>
<evidence type="ECO:0000313" key="2">
    <source>
        <dbReference type="EMBL" id="KAL2800276.1"/>
    </source>
</evidence>
<dbReference type="Proteomes" id="UP001610563">
    <property type="component" value="Unassembled WGS sequence"/>
</dbReference>
<evidence type="ECO:0000256" key="1">
    <source>
        <dbReference type="SAM" id="SignalP"/>
    </source>
</evidence>
<dbReference type="EMBL" id="JBFTWV010000004">
    <property type="protein sequence ID" value="KAL2800276.1"/>
    <property type="molecule type" value="Genomic_DNA"/>
</dbReference>
<gene>
    <name evidence="2" type="ORF">BJX66DRAFT_332419</name>
</gene>
<reference evidence="2 3" key="1">
    <citation type="submission" date="2024-07" db="EMBL/GenBank/DDBJ databases">
        <title>Section-level genome sequencing and comparative genomics of Aspergillus sections Usti and Cavernicolus.</title>
        <authorList>
            <consortium name="Lawrence Berkeley National Laboratory"/>
            <person name="Nybo J.L."/>
            <person name="Vesth T.C."/>
            <person name="Theobald S."/>
            <person name="Frisvad J.C."/>
            <person name="Larsen T.O."/>
            <person name="Kjaerboelling I."/>
            <person name="Rothschild-Mancinelli K."/>
            <person name="Lyhne E.K."/>
            <person name="Kogle M.E."/>
            <person name="Barry K."/>
            <person name="Clum A."/>
            <person name="Na H."/>
            <person name="Ledsgaard L."/>
            <person name="Lin J."/>
            <person name="Lipzen A."/>
            <person name="Kuo A."/>
            <person name="Riley R."/>
            <person name="Mondo S."/>
            <person name="Labutti K."/>
            <person name="Haridas S."/>
            <person name="Pangalinan J."/>
            <person name="Salamov A.A."/>
            <person name="Simmons B.A."/>
            <person name="Magnuson J.K."/>
            <person name="Chen J."/>
            <person name="Drula E."/>
            <person name="Henrissat B."/>
            <person name="Wiebenga A."/>
            <person name="Lubbers R.J."/>
            <person name="Gomes A.C."/>
            <person name="Makela M.R."/>
            <person name="Stajich J."/>
            <person name="Grigoriev I.V."/>
            <person name="Mortensen U.H."/>
            <person name="De Vries R.P."/>
            <person name="Baker S.E."/>
            <person name="Andersen M.R."/>
        </authorList>
    </citation>
    <scope>NUCLEOTIDE SEQUENCE [LARGE SCALE GENOMIC DNA]</scope>
    <source>
        <strain evidence="2 3">CBS 209.92</strain>
    </source>
</reference>
<comment type="caution">
    <text evidence="2">The sequence shown here is derived from an EMBL/GenBank/DDBJ whole genome shotgun (WGS) entry which is preliminary data.</text>
</comment>
<protein>
    <submittedName>
        <fullName evidence="2">Sialidase</fullName>
    </submittedName>
</protein>
<dbReference type="PANTHER" id="PTHR38792:SF3">
    <property type="entry name" value="BNR_ASP-BOX REPEAT DOMAIN PROTEIN (AFU_ORTHOLOGUE AFUA_7G06430)-RELATED"/>
    <property type="match status" value="1"/>
</dbReference>
<keyword evidence="1" id="KW-0732">Signal</keyword>